<dbReference type="Pfam" id="PF05003">
    <property type="entry name" value="DUF668"/>
    <property type="match status" value="1"/>
</dbReference>
<feature type="domain" description="DUF3475" evidence="3">
    <location>
        <begin position="119"/>
        <end position="175"/>
    </location>
</feature>
<dbReference type="EMBL" id="JAYWIO010000002">
    <property type="protein sequence ID" value="KAK7283418.1"/>
    <property type="molecule type" value="Genomic_DNA"/>
</dbReference>
<dbReference type="PANTHER" id="PTHR31730:SF18">
    <property type="entry name" value="PROTEIN PSK SIMULATOR 2"/>
    <property type="match status" value="1"/>
</dbReference>
<gene>
    <name evidence="4" type="ORF">RIF29_12920</name>
</gene>
<dbReference type="PANTHER" id="PTHR31730">
    <property type="entry name" value="OS01G0873900 PROTEIN"/>
    <property type="match status" value="1"/>
</dbReference>
<dbReference type="InterPro" id="IPR007700">
    <property type="entry name" value="DUF668"/>
</dbReference>
<dbReference type="InterPro" id="IPR045021">
    <property type="entry name" value="PSI1/2/3"/>
</dbReference>
<evidence type="ECO:0000313" key="4">
    <source>
        <dbReference type="EMBL" id="KAK7283418.1"/>
    </source>
</evidence>
<accession>A0AAN9INQ2</accession>
<dbReference type="GO" id="GO:0045927">
    <property type="term" value="P:positive regulation of growth"/>
    <property type="evidence" value="ECO:0007669"/>
    <property type="project" value="InterPro"/>
</dbReference>
<feature type="compositionally biased region" description="Polar residues" evidence="1">
    <location>
        <begin position="31"/>
        <end position="40"/>
    </location>
</feature>
<protein>
    <submittedName>
        <fullName evidence="4">Uncharacterized protein</fullName>
    </submittedName>
</protein>
<evidence type="ECO:0000259" key="3">
    <source>
        <dbReference type="Pfam" id="PF11961"/>
    </source>
</evidence>
<comment type="caution">
    <text evidence="4">The sequence shown here is derived from an EMBL/GenBank/DDBJ whole genome shotgun (WGS) entry which is preliminary data.</text>
</comment>
<feature type="domain" description="DUF668" evidence="2">
    <location>
        <begin position="273"/>
        <end position="358"/>
    </location>
</feature>
<name>A0AAN9INQ2_CROPI</name>
<dbReference type="Pfam" id="PF11961">
    <property type="entry name" value="DUF3475"/>
    <property type="match status" value="1"/>
</dbReference>
<sequence>MGAVCSAGVVKEHEEEEELEEGMQKEEENSNVDTNAGEGTSESRSDNGEGRMHINESNLATLTPERGRQVNLRGSFLGRAGGKAVAVLDTLGSGMTTKLNSGSSGFVSVMASKGNKISILAFEVANTITKGAILFQSLSEENVWYLKKEILQSKGVQLLVSTDIEELLSLAEADKREEFNVFSRGVARFGNMCKDPQWHNLDRYFSRLDLDAVDLKELRVEAEKIVQEFTVLTQRTAIVEKLVNIGTYILLAIQELLGNNVIFAAKDGKGPQRLGESGLALHYARIIDHINTGAIRPATISLSTRDAIYKALPSNIKNALSSKVQTFAVMKELSYTRTEAELEKTLQWLVPLATNTTRLHRLGCAAEWANTSHDFSDEKTARESFLIRLQSLYYVDKQKIDHYIIEVLAYLQHLISLMRSRQNTMIQMPARSHPIPKGLNFQSNMIKFISAEHNKKSMGTELTKEDMTLLESVEKELLLMYLELTT</sequence>
<organism evidence="4 5">
    <name type="scientific">Crotalaria pallida</name>
    <name type="common">Smooth rattlebox</name>
    <name type="synonym">Crotalaria striata</name>
    <dbReference type="NCBI Taxonomy" id="3830"/>
    <lineage>
        <taxon>Eukaryota</taxon>
        <taxon>Viridiplantae</taxon>
        <taxon>Streptophyta</taxon>
        <taxon>Embryophyta</taxon>
        <taxon>Tracheophyta</taxon>
        <taxon>Spermatophyta</taxon>
        <taxon>Magnoliopsida</taxon>
        <taxon>eudicotyledons</taxon>
        <taxon>Gunneridae</taxon>
        <taxon>Pentapetalae</taxon>
        <taxon>rosids</taxon>
        <taxon>fabids</taxon>
        <taxon>Fabales</taxon>
        <taxon>Fabaceae</taxon>
        <taxon>Papilionoideae</taxon>
        <taxon>50 kb inversion clade</taxon>
        <taxon>genistoids sensu lato</taxon>
        <taxon>core genistoids</taxon>
        <taxon>Crotalarieae</taxon>
        <taxon>Crotalaria</taxon>
    </lineage>
</organism>
<reference evidence="4 5" key="1">
    <citation type="submission" date="2024-01" db="EMBL/GenBank/DDBJ databases">
        <title>The genomes of 5 underutilized Papilionoideae crops provide insights into root nodulation and disease resistanc.</title>
        <authorList>
            <person name="Yuan L."/>
        </authorList>
    </citation>
    <scope>NUCLEOTIDE SEQUENCE [LARGE SCALE GENOMIC DNA]</scope>
    <source>
        <strain evidence="4">ZHUSHIDOU_FW_LH</strain>
        <tissue evidence="4">Leaf</tissue>
    </source>
</reference>
<feature type="region of interest" description="Disordered" evidence="1">
    <location>
        <begin position="1"/>
        <end position="52"/>
    </location>
</feature>
<feature type="compositionally biased region" description="Basic and acidic residues" evidence="1">
    <location>
        <begin position="41"/>
        <end position="52"/>
    </location>
</feature>
<dbReference type="InterPro" id="IPR021864">
    <property type="entry name" value="DUF3475"/>
</dbReference>
<evidence type="ECO:0000256" key="1">
    <source>
        <dbReference type="SAM" id="MobiDB-lite"/>
    </source>
</evidence>
<proteinExistence type="predicted"/>
<dbReference type="AlphaFoldDB" id="A0AAN9INQ2"/>
<evidence type="ECO:0000313" key="5">
    <source>
        <dbReference type="Proteomes" id="UP001372338"/>
    </source>
</evidence>
<evidence type="ECO:0000259" key="2">
    <source>
        <dbReference type="Pfam" id="PF05003"/>
    </source>
</evidence>
<keyword evidence="5" id="KW-1185">Reference proteome</keyword>
<dbReference type="Proteomes" id="UP001372338">
    <property type="component" value="Unassembled WGS sequence"/>
</dbReference>